<dbReference type="InterPro" id="IPR006674">
    <property type="entry name" value="HD_domain"/>
</dbReference>
<accession>A0A409WP48</accession>
<dbReference type="GO" id="GO:0008832">
    <property type="term" value="F:dGTPase activity"/>
    <property type="evidence" value="ECO:0007669"/>
    <property type="project" value="TreeGrafter"/>
</dbReference>
<dbReference type="GO" id="GO:0006203">
    <property type="term" value="P:dGTP catabolic process"/>
    <property type="evidence" value="ECO:0007669"/>
    <property type="project" value="TreeGrafter"/>
</dbReference>
<evidence type="ECO:0000313" key="3">
    <source>
        <dbReference type="EMBL" id="PPQ80277.1"/>
    </source>
</evidence>
<evidence type="ECO:0000259" key="2">
    <source>
        <dbReference type="PROSITE" id="PS51831"/>
    </source>
</evidence>
<dbReference type="Gene3D" id="1.10.3210.10">
    <property type="entry name" value="Hypothetical protein af1432"/>
    <property type="match status" value="1"/>
</dbReference>
<dbReference type="InterPro" id="IPR003607">
    <property type="entry name" value="HD/PDEase_dom"/>
</dbReference>
<proteinExistence type="predicted"/>
<dbReference type="Proteomes" id="UP000284706">
    <property type="component" value="Unassembled WGS sequence"/>
</dbReference>
<feature type="region of interest" description="Disordered" evidence="1">
    <location>
        <begin position="389"/>
        <end position="421"/>
    </location>
</feature>
<feature type="compositionally biased region" description="Polar residues" evidence="1">
    <location>
        <begin position="672"/>
        <end position="683"/>
    </location>
</feature>
<evidence type="ECO:0000256" key="1">
    <source>
        <dbReference type="SAM" id="MobiDB-lite"/>
    </source>
</evidence>
<dbReference type="PROSITE" id="PS51831">
    <property type="entry name" value="HD"/>
    <property type="match status" value="1"/>
</dbReference>
<feature type="compositionally biased region" description="Basic residues" evidence="1">
    <location>
        <begin position="684"/>
        <end position="699"/>
    </location>
</feature>
<dbReference type="InterPro" id="IPR050135">
    <property type="entry name" value="dGTPase-like"/>
</dbReference>
<dbReference type="PANTHER" id="PTHR11373">
    <property type="entry name" value="DEOXYNUCLEOSIDE TRIPHOSPHATE TRIPHOSPHOHYDROLASE"/>
    <property type="match status" value="1"/>
</dbReference>
<dbReference type="Gene3D" id="3.30.70.2760">
    <property type="match status" value="1"/>
</dbReference>
<dbReference type="Pfam" id="PF01966">
    <property type="entry name" value="HD"/>
    <property type="match status" value="1"/>
</dbReference>
<feature type="compositionally biased region" description="Low complexity" evidence="1">
    <location>
        <begin position="563"/>
        <end position="573"/>
    </location>
</feature>
<feature type="domain" description="HD" evidence="2">
    <location>
        <begin position="80"/>
        <end position="215"/>
    </location>
</feature>
<dbReference type="EMBL" id="NHYE01004960">
    <property type="protein sequence ID" value="PPQ80277.1"/>
    <property type="molecule type" value="Genomic_DNA"/>
</dbReference>
<dbReference type="SUPFAM" id="SSF109604">
    <property type="entry name" value="HD-domain/PDEase-like"/>
    <property type="match status" value="1"/>
</dbReference>
<feature type="region of interest" description="Disordered" evidence="1">
    <location>
        <begin position="672"/>
        <end position="734"/>
    </location>
</feature>
<organism evidence="3 4">
    <name type="scientific">Gymnopilus dilepis</name>
    <dbReference type="NCBI Taxonomy" id="231916"/>
    <lineage>
        <taxon>Eukaryota</taxon>
        <taxon>Fungi</taxon>
        <taxon>Dikarya</taxon>
        <taxon>Basidiomycota</taxon>
        <taxon>Agaricomycotina</taxon>
        <taxon>Agaricomycetes</taxon>
        <taxon>Agaricomycetidae</taxon>
        <taxon>Agaricales</taxon>
        <taxon>Agaricineae</taxon>
        <taxon>Hymenogastraceae</taxon>
        <taxon>Gymnopilus</taxon>
    </lineage>
</organism>
<feature type="region of interest" description="Disordered" evidence="1">
    <location>
        <begin position="1"/>
        <end position="35"/>
    </location>
</feature>
<dbReference type="SMART" id="SM00471">
    <property type="entry name" value="HDc"/>
    <property type="match status" value="1"/>
</dbReference>
<protein>
    <recommendedName>
        <fullName evidence="2">HD domain-containing protein</fullName>
    </recommendedName>
</protein>
<dbReference type="InParanoid" id="A0A409WP48"/>
<keyword evidence="4" id="KW-1185">Reference proteome</keyword>
<sequence>MNPSSSSYLDYERDEDPATVESTGKDSKDPERHIKDPIHDYIPISAKLSRFIDTKQFQRLRLIKQLGTTSYVWPSASHTRFEHCLGVAYLAREMVTHIQKSQPELGVTDRDVDCVEIAGLCHDLGHGPWSHVWDGMFIPVALPDTKWQHEMGSEMMFDALIADLPESEKIPLEDQNFIKALIAGDHSRTPHEKAFLFDIVANKRNGLDVDKFDYIHRDSHMIGEPISLSLVRLVNSARVLDDQICYDIKDANHIYDICVARFKLHKTIYNHKAVRCWDYRLTSSSLVAKAIEYMIIDGLLKAEPHLKIAERVLDPKKYLHLTDDIMPFIEASEDPQLAESRAIFDRIRTRQLYKCVDFKVIDWPMRHLFREHVTPTRIVEECKRILAENSARSTASSTPSTERSETESLGSEVEAGESGEEGGLSISDVIVDFSTMHYGMKDKNPVDSVRFYSKRRPRESMQAGPGEYSNLRPLYFAEELLRVYTKKAEYFGLIQAGYRAVLAQMEKEQEAAAAAAAAARASSDAASAVPQGGEAGLKPTVTGEGVDAVVSIPAPAPTPPATEAPSTPTASATHSRHASIGLPVPPPLSLVGKGEGSFSSVASAGSSVLSNVTSTPSASGSAPSFSMAAALSTTTALSPAAVITTSVGTALSGSAGPSVTSTPFGPNKFMTVSPTYVPSSPTRSARKARLTRGTASRKRLRDESPTAGAAGGSATEVGLGEGSGDGGGSAKRRK</sequence>
<dbReference type="GO" id="GO:0005634">
    <property type="term" value="C:nucleus"/>
    <property type="evidence" value="ECO:0007669"/>
    <property type="project" value="TreeGrafter"/>
</dbReference>
<gene>
    <name evidence="3" type="ORF">CVT26_008850</name>
</gene>
<dbReference type="CDD" id="cd00077">
    <property type="entry name" value="HDc"/>
    <property type="match status" value="1"/>
</dbReference>
<name>A0A409WP48_9AGAR</name>
<reference evidence="3 4" key="1">
    <citation type="journal article" date="2018" name="Evol. Lett.">
        <title>Horizontal gene cluster transfer increased hallucinogenic mushroom diversity.</title>
        <authorList>
            <person name="Reynolds H.T."/>
            <person name="Vijayakumar V."/>
            <person name="Gluck-Thaler E."/>
            <person name="Korotkin H.B."/>
            <person name="Matheny P.B."/>
            <person name="Slot J.C."/>
        </authorList>
    </citation>
    <scope>NUCLEOTIDE SEQUENCE [LARGE SCALE GENOMIC DNA]</scope>
    <source>
        <strain evidence="3 4">SRW20</strain>
    </source>
</reference>
<dbReference type="PANTHER" id="PTHR11373:SF4">
    <property type="entry name" value="DEOXYNUCLEOSIDE TRIPHOSPHATE TRIPHOSPHOHYDROLASE SAMHD1"/>
    <property type="match status" value="1"/>
</dbReference>
<evidence type="ECO:0000313" key="4">
    <source>
        <dbReference type="Proteomes" id="UP000284706"/>
    </source>
</evidence>
<feature type="compositionally biased region" description="Basic and acidic residues" evidence="1">
    <location>
        <begin position="23"/>
        <end position="35"/>
    </location>
</feature>
<feature type="compositionally biased region" description="Gly residues" evidence="1">
    <location>
        <begin position="719"/>
        <end position="734"/>
    </location>
</feature>
<comment type="caution">
    <text evidence="3">The sequence shown here is derived from an EMBL/GenBank/DDBJ whole genome shotgun (WGS) entry which is preliminary data.</text>
</comment>
<dbReference type="OrthoDB" id="9991235at2759"/>
<dbReference type="AlphaFoldDB" id="A0A409WP48"/>
<feature type="region of interest" description="Disordered" evidence="1">
    <location>
        <begin position="550"/>
        <end position="586"/>
    </location>
</feature>
<dbReference type="STRING" id="231916.A0A409WP48"/>
<feature type="compositionally biased region" description="Low complexity" evidence="1">
    <location>
        <begin position="390"/>
        <end position="413"/>
    </location>
</feature>